<dbReference type="InterPro" id="IPR020846">
    <property type="entry name" value="MFS_dom"/>
</dbReference>
<comment type="similarity">
    <text evidence="2 7">Belongs to the major facilitator superfamily. Sugar transporter (TC 2.A.1.1) family.</text>
</comment>
<feature type="transmembrane region" description="Helical" evidence="8">
    <location>
        <begin position="332"/>
        <end position="353"/>
    </location>
</feature>
<evidence type="ECO:0000256" key="3">
    <source>
        <dbReference type="ARBA" id="ARBA00022448"/>
    </source>
</evidence>
<feature type="domain" description="Major facilitator superfamily (MFS) profile" evidence="9">
    <location>
        <begin position="77"/>
        <end position="518"/>
    </location>
</feature>
<dbReference type="PANTHER" id="PTHR48022:SF83">
    <property type="entry name" value="MAJOR FACILITATOR SUPERFAMILY (MFS) PROFILE DOMAIN-CONTAINING PROTEIN"/>
    <property type="match status" value="1"/>
</dbReference>
<dbReference type="InterPro" id="IPR005829">
    <property type="entry name" value="Sugar_transporter_CS"/>
</dbReference>
<feature type="transmembrane region" description="Helical" evidence="8">
    <location>
        <begin position="496"/>
        <end position="512"/>
    </location>
</feature>
<dbReference type="AlphaFoldDB" id="A0A0D2BDE3"/>
<feature type="transmembrane region" description="Helical" evidence="8">
    <location>
        <begin position="365"/>
        <end position="388"/>
    </location>
</feature>
<dbReference type="GO" id="GO:0005351">
    <property type="term" value="F:carbohydrate:proton symporter activity"/>
    <property type="evidence" value="ECO:0007669"/>
    <property type="project" value="TreeGrafter"/>
</dbReference>
<gene>
    <name evidence="10" type="ORF">PV08_04149</name>
</gene>
<dbReference type="PROSITE" id="PS50850">
    <property type="entry name" value="MFS"/>
    <property type="match status" value="1"/>
</dbReference>
<accession>A0A0D2BDE3</accession>
<dbReference type="HOGENOM" id="CLU_001265_11_5_1"/>
<evidence type="ECO:0000256" key="4">
    <source>
        <dbReference type="ARBA" id="ARBA00022692"/>
    </source>
</evidence>
<keyword evidence="4 8" id="KW-0812">Transmembrane</keyword>
<reference evidence="10 11" key="1">
    <citation type="submission" date="2015-01" db="EMBL/GenBank/DDBJ databases">
        <title>The Genome Sequence of Exophiala spinifera CBS89968.</title>
        <authorList>
            <consortium name="The Broad Institute Genomics Platform"/>
            <person name="Cuomo C."/>
            <person name="de Hoog S."/>
            <person name="Gorbushina A."/>
            <person name="Stielow B."/>
            <person name="Teixiera M."/>
            <person name="Abouelleil A."/>
            <person name="Chapman S.B."/>
            <person name="Priest M."/>
            <person name="Young S.K."/>
            <person name="Wortman J."/>
            <person name="Nusbaum C."/>
            <person name="Birren B."/>
        </authorList>
    </citation>
    <scope>NUCLEOTIDE SEQUENCE [LARGE SCALE GENOMIC DNA]</scope>
    <source>
        <strain evidence="10 11">CBS 89968</strain>
    </source>
</reference>
<dbReference type="GO" id="GO:0016020">
    <property type="term" value="C:membrane"/>
    <property type="evidence" value="ECO:0007669"/>
    <property type="project" value="UniProtKB-SubCell"/>
</dbReference>
<keyword evidence="3 7" id="KW-0813">Transport</keyword>
<proteinExistence type="inferred from homology"/>
<evidence type="ECO:0000313" key="11">
    <source>
        <dbReference type="Proteomes" id="UP000053328"/>
    </source>
</evidence>
<name>A0A0D2BDE3_9EURO</name>
<evidence type="ECO:0000256" key="8">
    <source>
        <dbReference type="SAM" id="Phobius"/>
    </source>
</evidence>
<dbReference type="VEuPathDB" id="FungiDB:PV08_04149"/>
<sequence>MESKSADYLDGAAVVSPQHHTKEMDTKAADHLEELGVVSPKTQYWSEVTQDAKEATAAEHSTTFWQGIKLYRKAAFWSFIVSMTIIMEGYDTALLGNFYALPAFKEEYGTLSKGSYQISSPWMNMLSYLQMITNIIAAQAAGSLSQRFGYRPLLLAALVLMGGAIFITFFAPSLPVLLVGELLCGVPWGVFAVLAPAYASEVCPVVLRGYLTAYLNLCWVIGQLINAGVVYGLQDYPGEWSYRIPFAIQWVWVLPLFCLIFLAPESPWWYVRKGRLEDAERSLQRLSENSDAVNIKQTVAMMLHTDNFEKEQESGTAIIDCFKGSNLRRTEIACAVYAMQPMTGGGQIPSSYFFEQVGLSTRQSFGMGLGATGVAFCTTILAWVVIGLTGRRRMLLGGMSGMVIVLLIIGFLGLGPTSNHAIGWAQAALALFFNVFYNLSVGTLAFTIFSEVSSTRLRGRTIALAKNVNAASSIVVGVASPYFINPHNLDWKGKVGFFWAGVNILWMGWAYFRLPEFKGRTYEEIDILFTKKVKARDFKKTVVDLDS</sequence>
<dbReference type="OrthoDB" id="6612291at2759"/>
<evidence type="ECO:0000256" key="6">
    <source>
        <dbReference type="ARBA" id="ARBA00023136"/>
    </source>
</evidence>
<evidence type="ECO:0000256" key="7">
    <source>
        <dbReference type="RuleBase" id="RU003346"/>
    </source>
</evidence>
<feature type="transmembrane region" description="Helical" evidence="8">
    <location>
        <begin position="74"/>
        <end position="101"/>
    </location>
</feature>
<evidence type="ECO:0000256" key="1">
    <source>
        <dbReference type="ARBA" id="ARBA00004141"/>
    </source>
</evidence>
<dbReference type="InterPro" id="IPR003663">
    <property type="entry name" value="Sugar/inositol_transpt"/>
</dbReference>
<feature type="transmembrane region" description="Helical" evidence="8">
    <location>
        <begin position="461"/>
        <end position="484"/>
    </location>
</feature>
<keyword evidence="6 8" id="KW-0472">Membrane</keyword>
<dbReference type="EMBL" id="KN847494">
    <property type="protein sequence ID" value="KIW16958.1"/>
    <property type="molecule type" value="Genomic_DNA"/>
</dbReference>
<feature type="transmembrane region" description="Helical" evidence="8">
    <location>
        <begin position="395"/>
        <end position="415"/>
    </location>
</feature>
<dbReference type="NCBIfam" id="TIGR00879">
    <property type="entry name" value="SP"/>
    <property type="match status" value="1"/>
</dbReference>
<dbReference type="InterPro" id="IPR005828">
    <property type="entry name" value="MFS_sugar_transport-like"/>
</dbReference>
<organism evidence="10 11">
    <name type="scientific">Exophiala spinifera</name>
    <dbReference type="NCBI Taxonomy" id="91928"/>
    <lineage>
        <taxon>Eukaryota</taxon>
        <taxon>Fungi</taxon>
        <taxon>Dikarya</taxon>
        <taxon>Ascomycota</taxon>
        <taxon>Pezizomycotina</taxon>
        <taxon>Eurotiomycetes</taxon>
        <taxon>Chaetothyriomycetidae</taxon>
        <taxon>Chaetothyriales</taxon>
        <taxon>Herpotrichiellaceae</taxon>
        <taxon>Exophiala</taxon>
    </lineage>
</organism>
<feature type="transmembrane region" description="Helical" evidence="8">
    <location>
        <begin position="427"/>
        <end position="449"/>
    </location>
</feature>
<dbReference type="FunFam" id="1.20.1250.20:FF:000078">
    <property type="entry name" value="MFS maltose transporter, putative"/>
    <property type="match status" value="1"/>
</dbReference>
<feature type="transmembrane region" description="Helical" evidence="8">
    <location>
        <begin position="121"/>
        <end position="141"/>
    </location>
</feature>
<dbReference type="Pfam" id="PF00083">
    <property type="entry name" value="Sugar_tr"/>
    <property type="match status" value="1"/>
</dbReference>
<dbReference type="InterPro" id="IPR036259">
    <property type="entry name" value="MFS_trans_sf"/>
</dbReference>
<protein>
    <recommendedName>
        <fullName evidence="9">Major facilitator superfamily (MFS) profile domain-containing protein</fullName>
    </recommendedName>
</protein>
<evidence type="ECO:0000259" key="9">
    <source>
        <dbReference type="PROSITE" id="PS50850"/>
    </source>
</evidence>
<keyword evidence="11" id="KW-1185">Reference proteome</keyword>
<dbReference type="Proteomes" id="UP000053328">
    <property type="component" value="Unassembled WGS sequence"/>
</dbReference>
<keyword evidence="5 8" id="KW-1133">Transmembrane helix</keyword>
<dbReference type="InterPro" id="IPR050360">
    <property type="entry name" value="MFS_Sugar_Transporters"/>
</dbReference>
<evidence type="ECO:0000256" key="2">
    <source>
        <dbReference type="ARBA" id="ARBA00010992"/>
    </source>
</evidence>
<evidence type="ECO:0000313" key="10">
    <source>
        <dbReference type="EMBL" id="KIW16958.1"/>
    </source>
</evidence>
<comment type="subcellular location">
    <subcellularLocation>
        <location evidence="1">Membrane</location>
        <topology evidence="1">Multi-pass membrane protein</topology>
    </subcellularLocation>
</comment>
<dbReference type="PROSITE" id="PS00217">
    <property type="entry name" value="SUGAR_TRANSPORT_2"/>
    <property type="match status" value="1"/>
</dbReference>
<feature type="transmembrane region" description="Helical" evidence="8">
    <location>
        <begin position="211"/>
        <end position="232"/>
    </location>
</feature>
<dbReference type="RefSeq" id="XP_016237174.1">
    <property type="nucleotide sequence ID" value="XM_016378497.1"/>
</dbReference>
<feature type="transmembrane region" description="Helical" evidence="8">
    <location>
        <begin position="244"/>
        <end position="263"/>
    </location>
</feature>
<feature type="transmembrane region" description="Helical" evidence="8">
    <location>
        <begin position="153"/>
        <end position="171"/>
    </location>
</feature>
<dbReference type="SUPFAM" id="SSF103473">
    <property type="entry name" value="MFS general substrate transporter"/>
    <property type="match status" value="1"/>
</dbReference>
<evidence type="ECO:0000256" key="5">
    <source>
        <dbReference type="ARBA" id="ARBA00022989"/>
    </source>
</evidence>
<feature type="transmembrane region" description="Helical" evidence="8">
    <location>
        <begin position="177"/>
        <end position="199"/>
    </location>
</feature>
<dbReference type="GeneID" id="27331232"/>
<dbReference type="Gene3D" id="1.20.1250.20">
    <property type="entry name" value="MFS general substrate transporter like domains"/>
    <property type="match status" value="1"/>
</dbReference>
<dbReference type="PANTHER" id="PTHR48022">
    <property type="entry name" value="PLASTIDIC GLUCOSE TRANSPORTER 4"/>
    <property type="match status" value="1"/>
</dbReference>